<evidence type="ECO:0000313" key="1">
    <source>
        <dbReference type="EMBL" id="CUP90567.1"/>
    </source>
</evidence>
<accession>A0A174S3Q8</accession>
<organism evidence="1 2">
    <name type="scientific">Bacteroides uniformis</name>
    <dbReference type="NCBI Taxonomy" id="820"/>
    <lineage>
        <taxon>Bacteria</taxon>
        <taxon>Pseudomonadati</taxon>
        <taxon>Bacteroidota</taxon>
        <taxon>Bacteroidia</taxon>
        <taxon>Bacteroidales</taxon>
        <taxon>Bacteroidaceae</taxon>
        <taxon>Bacteroides</taxon>
    </lineage>
</organism>
<sequence>MNREVQENGEGGEGKLKKLLLLKHGLFLSYQL</sequence>
<protein>
    <submittedName>
        <fullName evidence="1">Uncharacterized protein</fullName>
    </submittedName>
</protein>
<dbReference type="AlphaFoldDB" id="A0A174S3Q8"/>
<reference evidence="1 2" key="1">
    <citation type="submission" date="2015-09" db="EMBL/GenBank/DDBJ databases">
        <authorList>
            <consortium name="Pathogen Informatics"/>
        </authorList>
    </citation>
    <scope>NUCLEOTIDE SEQUENCE [LARGE SCALE GENOMIC DNA]</scope>
    <source>
        <strain evidence="1 2">2789STDY5834942</strain>
    </source>
</reference>
<dbReference type="EMBL" id="CZBF01000003">
    <property type="protein sequence ID" value="CUP90567.1"/>
    <property type="molecule type" value="Genomic_DNA"/>
</dbReference>
<name>A0A174S3Q8_BACUN</name>
<evidence type="ECO:0000313" key="2">
    <source>
        <dbReference type="Proteomes" id="UP000095788"/>
    </source>
</evidence>
<gene>
    <name evidence="1" type="ORF">ERS852554_02224</name>
</gene>
<proteinExistence type="predicted"/>
<dbReference type="Proteomes" id="UP000095788">
    <property type="component" value="Unassembled WGS sequence"/>
</dbReference>